<evidence type="ECO:0000256" key="2">
    <source>
        <dbReference type="ARBA" id="ARBA00012035"/>
    </source>
</evidence>
<feature type="domain" description="Carbohydrate kinase PfkB" evidence="13">
    <location>
        <begin position="5"/>
        <end position="278"/>
    </location>
</feature>
<dbReference type="InterPro" id="IPR002139">
    <property type="entry name" value="Ribo/fructo_kinase"/>
</dbReference>
<dbReference type="InterPro" id="IPR002173">
    <property type="entry name" value="Carboh/pur_kinase_PfkB_CS"/>
</dbReference>
<evidence type="ECO:0000256" key="11">
    <source>
        <dbReference type="ARBA" id="ARBA00023277"/>
    </source>
</evidence>
<dbReference type="PANTHER" id="PTHR10584:SF166">
    <property type="entry name" value="RIBOKINASE"/>
    <property type="match status" value="1"/>
</dbReference>
<dbReference type="SUPFAM" id="SSF53613">
    <property type="entry name" value="Ribokinase-like"/>
    <property type="match status" value="1"/>
</dbReference>
<feature type="binding site" evidence="12">
    <location>
        <position position="230"/>
    </location>
    <ligand>
        <name>K(+)</name>
        <dbReference type="ChEBI" id="CHEBI:29103"/>
    </ligand>
</feature>
<keyword evidence="4 12" id="KW-0808">Transferase</keyword>
<dbReference type="HAMAP" id="MF_01987">
    <property type="entry name" value="Ribokinase"/>
    <property type="match status" value="1"/>
</dbReference>
<dbReference type="InterPro" id="IPR011611">
    <property type="entry name" value="PfkB_dom"/>
</dbReference>
<evidence type="ECO:0000256" key="4">
    <source>
        <dbReference type="ARBA" id="ARBA00022679"/>
    </source>
</evidence>
<dbReference type="InterPro" id="IPR029056">
    <property type="entry name" value="Ribokinase-like"/>
</dbReference>
<dbReference type="InterPro" id="IPR011877">
    <property type="entry name" value="Ribokinase"/>
</dbReference>
<sequence>MKRPKITVVGSINMDLVTMTDQFPVQGETVRGSEFQTIPGGKGANQAVAAARLGADVTMIGCVGDDEFGEQLLSNLKREGINSGNVRRIQNTSSGLANIILSEQDNRIIIIGGANEHVSTDYLDQTKEAIINSDYVLLQFEIPKDTIMYCIELCHQYDIPLIVNPAPAMELPSEWWKKVTYVTPNETEHAQLFNGEQIESLIVTKGKGGAEFILDGKKQLMPAYNVKVVDTTGAGDTFNGALAVRLGEGNSLPEAVQFANAAAALSVQKMGAQAGMPTKEEVNRLIEQKLQ</sequence>
<evidence type="ECO:0000256" key="10">
    <source>
        <dbReference type="ARBA" id="ARBA00022958"/>
    </source>
</evidence>
<reference evidence="15" key="1">
    <citation type="journal article" date="2019" name="Int. J. Syst. Evol. Microbiol.">
        <title>The Global Catalogue of Microorganisms (GCM) 10K type strain sequencing project: providing services to taxonomists for standard genome sequencing and annotation.</title>
        <authorList>
            <consortium name="The Broad Institute Genomics Platform"/>
            <consortium name="The Broad Institute Genome Sequencing Center for Infectious Disease"/>
            <person name="Wu L."/>
            <person name="Ma J."/>
        </authorList>
    </citation>
    <scope>NUCLEOTIDE SEQUENCE [LARGE SCALE GENOMIC DNA]</scope>
    <source>
        <strain evidence="15">TISTR 1571</strain>
    </source>
</reference>
<gene>
    <name evidence="12 14" type="primary">rbsK</name>
    <name evidence="14" type="ORF">ACFSW4_14065</name>
</gene>
<keyword evidence="8 12" id="KW-0067">ATP-binding</keyword>
<evidence type="ECO:0000256" key="1">
    <source>
        <dbReference type="ARBA" id="ARBA00005380"/>
    </source>
</evidence>
<comment type="similarity">
    <text evidence="1">Belongs to the carbohydrate kinase pfkB family.</text>
</comment>
<dbReference type="Pfam" id="PF00294">
    <property type="entry name" value="PfkB"/>
    <property type="match status" value="1"/>
</dbReference>
<comment type="cofactor">
    <cofactor evidence="12">
        <name>Mg(2+)</name>
        <dbReference type="ChEBI" id="CHEBI:18420"/>
    </cofactor>
    <text evidence="12">Requires a divalent cation, most likely magnesium in vivo, as an electrophilic catalyst to aid phosphoryl group transfer. It is the chelate of the metal and the nucleotide that is the actual substrate.</text>
</comment>
<evidence type="ECO:0000256" key="6">
    <source>
        <dbReference type="ARBA" id="ARBA00022741"/>
    </source>
</evidence>
<feature type="binding site" evidence="12">
    <location>
        <position position="141"/>
    </location>
    <ligand>
        <name>substrate</name>
    </ligand>
</feature>
<keyword evidence="5 12" id="KW-0479">Metal-binding</keyword>
<feature type="binding site" evidence="12">
    <location>
        <position position="271"/>
    </location>
    <ligand>
        <name>K(+)</name>
        <dbReference type="ChEBI" id="CHEBI:29103"/>
    </ligand>
</feature>
<feature type="binding site" evidence="12">
    <location>
        <position position="232"/>
    </location>
    <ligand>
        <name>K(+)</name>
        <dbReference type="ChEBI" id="CHEBI:29103"/>
    </ligand>
</feature>
<feature type="binding site" evidence="12">
    <location>
        <position position="185"/>
    </location>
    <ligand>
        <name>ATP</name>
        <dbReference type="ChEBI" id="CHEBI:30616"/>
    </ligand>
</feature>
<evidence type="ECO:0000256" key="5">
    <source>
        <dbReference type="ARBA" id="ARBA00022723"/>
    </source>
</evidence>
<dbReference type="NCBIfam" id="TIGR02152">
    <property type="entry name" value="D_ribokin_bact"/>
    <property type="match status" value="1"/>
</dbReference>
<keyword evidence="15" id="KW-1185">Reference proteome</keyword>
<comment type="caution">
    <text evidence="14">The sequence shown here is derived from an EMBL/GenBank/DDBJ whole genome shotgun (WGS) entry which is preliminary data.</text>
</comment>
<protein>
    <recommendedName>
        <fullName evidence="3 12">Ribokinase</fullName>
        <shortName evidence="12">RK</shortName>
        <ecNumber evidence="2 12">2.7.1.15</ecNumber>
    </recommendedName>
</protein>
<comment type="pathway">
    <text evidence="12">Carbohydrate metabolism; D-ribose degradation; D-ribose 5-phosphate from beta-D-ribopyranose: step 2/2.</text>
</comment>
<dbReference type="Proteomes" id="UP001597452">
    <property type="component" value="Unassembled WGS sequence"/>
</dbReference>
<evidence type="ECO:0000313" key="14">
    <source>
        <dbReference type="EMBL" id="MFD2639991.1"/>
    </source>
</evidence>
<comment type="similarity">
    <text evidence="12">Belongs to the carbohydrate kinase PfkB family. Ribokinase subfamily.</text>
</comment>
<keyword evidence="11 12" id="KW-0119">Carbohydrate metabolism</keyword>
<feature type="active site" description="Proton acceptor" evidence="12">
    <location>
        <position position="236"/>
    </location>
</feature>
<keyword evidence="12" id="KW-0963">Cytoplasm</keyword>
<dbReference type="PROSITE" id="PS00584">
    <property type="entry name" value="PFKB_KINASES_2"/>
    <property type="match status" value="1"/>
</dbReference>
<dbReference type="EC" id="2.7.1.15" evidence="2 12"/>
<keyword evidence="9 12" id="KW-0460">Magnesium</keyword>
<feature type="binding site" evidence="12">
    <location>
        <begin position="41"/>
        <end position="45"/>
    </location>
    <ligand>
        <name>substrate</name>
    </ligand>
</feature>
<feature type="binding site" evidence="12">
    <location>
        <position position="260"/>
    </location>
    <ligand>
        <name>ATP</name>
        <dbReference type="ChEBI" id="CHEBI:30616"/>
    </ligand>
</feature>
<comment type="caution">
    <text evidence="12">Lacks conserved residue(s) required for the propagation of feature annotation.</text>
</comment>
<name>A0ABW5QDB4_9BACI</name>
<comment type="subcellular location">
    <subcellularLocation>
        <location evidence="12">Cytoplasm</location>
    </subcellularLocation>
</comment>
<evidence type="ECO:0000256" key="12">
    <source>
        <dbReference type="HAMAP-Rule" id="MF_01987"/>
    </source>
</evidence>
<evidence type="ECO:0000256" key="7">
    <source>
        <dbReference type="ARBA" id="ARBA00022777"/>
    </source>
</evidence>
<comment type="function">
    <text evidence="12">Catalyzes the phosphorylation of ribose at O-5 in a reaction requiring ATP and magnesium. The resulting D-ribose-5-phosphate can then be used either for sythesis of nucleotides, histidine, and tryptophan, or as a component of the pentose phosphate pathway.</text>
</comment>
<keyword evidence="10 12" id="KW-0630">Potassium</keyword>
<feature type="binding site" evidence="12">
    <location>
        <begin position="235"/>
        <end position="236"/>
    </location>
    <ligand>
        <name>ATP</name>
        <dbReference type="ChEBI" id="CHEBI:30616"/>
    </ligand>
</feature>
<dbReference type="PRINTS" id="PR00990">
    <property type="entry name" value="RIBOKINASE"/>
</dbReference>
<keyword evidence="6 12" id="KW-0547">Nucleotide-binding</keyword>
<comment type="subunit">
    <text evidence="12">Homodimer.</text>
</comment>
<feature type="binding site" evidence="12">
    <location>
        <begin position="13"/>
        <end position="15"/>
    </location>
    <ligand>
        <name>substrate</name>
    </ligand>
</feature>
<evidence type="ECO:0000259" key="13">
    <source>
        <dbReference type="Pfam" id="PF00294"/>
    </source>
</evidence>
<organism evidence="14 15">
    <name type="scientific">Piscibacillus salipiscarius</name>
    <dbReference type="NCBI Taxonomy" id="299480"/>
    <lineage>
        <taxon>Bacteria</taxon>
        <taxon>Bacillati</taxon>
        <taxon>Bacillota</taxon>
        <taxon>Bacilli</taxon>
        <taxon>Bacillales</taxon>
        <taxon>Bacillaceae</taxon>
        <taxon>Piscibacillus</taxon>
    </lineage>
</organism>
<feature type="binding site" evidence="12">
    <location>
        <begin position="204"/>
        <end position="209"/>
    </location>
    <ligand>
        <name>ATP</name>
        <dbReference type="ChEBI" id="CHEBI:30616"/>
    </ligand>
</feature>
<evidence type="ECO:0000256" key="3">
    <source>
        <dbReference type="ARBA" id="ARBA00016943"/>
    </source>
</evidence>
<feature type="binding site" evidence="12">
    <location>
        <position position="266"/>
    </location>
    <ligand>
        <name>K(+)</name>
        <dbReference type="ChEBI" id="CHEBI:29103"/>
    </ligand>
</feature>
<feature type="binding site" evidence="12">
    <location>
        <position position="269"/>
    </location>
    <ligand>
        <name>K(+)</name>
        <dbReference type="ChEBI" id="CHEBI:29103"/>
    </ligand>
</feature>
<dbReference type="RefSeq" id="WP_054754044.1">
    <property type="nucleotide sequence ID" value="NZ_JBHUMZ010000050.1"/>
</dbReference>
<keyword evidence="7 12" id="KW-0418">Kinase</keyword>
<dbReference type="PANTHER" id="PTHR10584">
    <property type="entry name" value="SUGAR KINASE"/>
    <property type="match status" value="1"/>
</dbReference>
<evidence type="ECO:0000256" key="9">
    <source>
        <dbReference type="ARBA" id="ARBA00022842"/>
    </source>
</evidence>
<evidence type="ECO:0000256" key="8">
    <source>
        <dbReference type="ARBA" id="ARBA00022840"/>
    </source>
</evidence>
<dbReference type="EMBL" id="JBHUMZ010000050">
    <property type="protein sequence ID" value="MFD2639991.1"/>
    <property type="molecule type" value="Genomic_DNA"/>
</dbReference>
<dbReference type="GO" id="GO:0004747">
    <property type="term" value="F:ribokinase activity"/>
    <property type="evidence" value="ECO:0007669"/>
    <property type="project" value="UniProtKB-EC"/>
</dbReference>
<comment type="activity regulation">
    <text evidence="12">Activated by a monovalent cation that binds near, but not in, the active site. The most likely occupant of the site in vivo is potassium. Ion binding induces a conformational change that may alter substrate affinity.</text>
</comment>
<dbReference type="CDD" id="cd01174">
    <property type="entry name" value="ribokinase"/>
    <property type="match status" value="1"/>
</dbReference>
<comment type="catalytic activity">
    <reaction evidence="12">
        <text>D-ribose + ATP = D-ribose 5-phosphate + ADP + H(+)</text>
        <dbReference type="Rhea" id="RHEA:13697"/>
        <dbReference type="ChEBI" id="CHEBI:15378"/>
        <dbReference type="ChEBI" id="CHEBI:30616"/>
        <dbReference type="ChEBI" id="CHEBI:47013"/>
        <dbReference type="ChEBI" id="CHEBI:78346"/>
        <dbReference type="ChEBI" id="CHEBI:456216"/>
        <dbReference type="EC" id="2.7.1.15"/>
    </reaction>
</comment>
<accession>A0ABW5QDB4</accession>
<proteinExistence type="inferred from homology"/>
<dbReference type="Gene3D" id="3.40.1190.20">
    <property type="match status" value="1"/>
</dbReference>
<evidence type="ECO:0000313" key="15">
    <source>
        <dbReference type="Proteomes" id="UP001597452"/>
    </source>
</evidence>
<feature type="binding site" evidence="12">
    <location>
        <position position="236"/>
    </location>
    <ligand>
        <name>substrate</name>
    </ligand>
</feature>